<dbReference type="EMBL" id="JBHTOC010000002">
    <property type="protein sequence ID" value="MFD1429074.1"/>
    <property type="molecule type" value="Genomic_DNA"/>
</dbReference>
<keyword evidence="1" id="KW-0472">Membrane</keyword>
<feature type="transmembrane region" description="Helical" evidence="1">
    <location>
        <begin position="12"/>
        <end position="30"/>
    </location>
</feature>
<keyword evidence="3" id="KW-1185">Reference proteome</keyword>
<keyword evidence="1" id="KW-0812">Transmembrane</keyword>
<dbReference type="RefSeq" id="WP_203627166.1">
    <property type="nucleotide sequence ID" value="NZ_BOLQ01000011.1"/>
</dbReference>
<comment type="caution">
    <text evidence="2">The sequence shown here is derived from an EMBL/GenBank/DDBJ whole genome shotgun (WGS) entry which is preliminary data.</text>
</comment>
<name>A0ABW4CE49_9LACO</name>
<evidence type="ECO:0000256" key="1">
    <source>
        <dbReference type="SAM" id="Phobius"/>
    </source>
</evidence>
<keyword evidence="1" id="KW-1133">Transmembrane helix</keyword>
<evidence type="ECO:0000313" key="3">
    <source>
        <dbReference type="Proteomes" id="UP001597196"/>
    </source>
</evidence>
<organism evidence="2 3">
    <name type="scientific">Lacticaseibacillus mingshuiensis</name>
    <dbReference type="NCBI Taxonomy" id="2799574"/>
    <lineage>
        <taxon>Bacteria</taxon>
        <taxon>Bacillati</taxon>
        <taxon>Bacillota</taxon>
        <taxon>Bacilli</taxon>
        <taxon>Lactobacillales</taxon>
        <taxon>Lactobacillaceae</taxon>
        <taxon>Lacticaseibacillus</taxon>
    </lineage>
</organism>
<dbReference type="Proteomes" id="UP001597196">
    <property type="component" value="Unassembled WGS sequence"/>
</dbReference>
<gene>
    <name evidence="2" type="ORF">ACFQ4P_02270</name>
</gene>
<evidence type="ECO:0000313" key="2">
    <source>
        <dbReference type="EMBL" id="MFD1429074.1"/>
    </source>
</evidence>
<accession>A0ABW4CE49</accession>
<proteinExistence type="predicted"/>
<sequence>MDFLKKIKPAYLIAIVAVVVVVVAGLFFAMKPKGLEGSYASVKNSEDMFTGEKVKDTDTLTFSGDKFKEVTTTVTAGKVTHKDSWSGTFEEKDGDITFYGETNNGQTGTLNKSRKAILMYNGATLVKSDK</sequence>
<protein>
    <submittedName>
        <fullName evidence="2">Uncharacterized protein</fullName>
    </submittedName>
</protein>
<reference evidence="3" key="1">
    <citation type="journal article" date="2019" name="Int. J. Syst. Evol. Microbiol.">
        <title>The Global Catalogue of Microorganisms (GCM) 10K type strain sequencing project: providing services to taxonomists for standard genome sequencing and annotation.</title>
        <authorList>
            <consortium name="The Broad Institute Genomics Platform"/>
            <consortium name="The Broad Institute Genome Sequencing Center for Infectious Disease"/>
            <person name="Wu L."/>
            <person name="Ma J."/>
        </authorList>
    </citation>
    <scope>NUCLEOTIDE SEQUENCE [LARGE SCALE GENOMIC DNA]</scope>
    <source>
        <strain evidence="3">CCM 8980</strain>
    </source>
</reference>